<proteinExistence type="predicted"/>
<keyword evidence="2" id="KW-1185">Reference proteome</keyword>
<organism evidence="1 2">
    <name type="scientific">Roseibium porphyridii</name>
    <dbReference type="NCBI Taxonomy" id="2866279"/>
    <lineage>
        <taxon>Bacteria</taxon>
        <taxon>Pseudomonadati</taxon>
        <taxon>Pseudomonadota</taxon>
        <taxon>Alphaproteobacteria</taxon>
        <taxon>Hyphomicrobiales</taxon>
        <taxon>Stappiaceae</taxon>
        <taxon>Roseibium</taxon>
    </lineage>
</organism>
<evidence type="ECO:0008006" key="3">
    <source>
        <dbReference type="Google" id="ProtNLM"/>
    </source>
</evidence>
<gene>
    <name evidence="1" type="ORF">K1718_20660</name>
</gene>
<dbReference type="RefSeq" id="WP_265680993.1">
    <property type="nucleotide sequence ID" value="NZ_CP120863.1"/>
</dbReference>
<dbReference type="Proteomes" id="UP001209803">
    <property type="component" value="Chromosome"/>
</dbReference>
<sequence>MSNFSDMVSYIGLTPSEAAAALDVSENEIVRWCSTDEAPPIHIWQGLVRMLDEIRISAEEAAKSADLDHIDASDLNRIDLTVPGQTTAEFAGPKRAATALAVAALARVFV</sequence>
<accession>A0ABY8EZG8</accession>
<evidence type="ECO:0000313" key="2">
    <source>
        <dbReference type="Proteomes" id="UP001209803"/>
    </source>
</evidence>
<name>A0ABY8EZG8_9HYPH</name>
<reference evidence="1 2" key="1">
    <citation type="submission" date="2023-03" db="EMBL/GenBank/DDBJ databases">
        <title>Roseibium porphyridii sp. nov. and Roseibium rhodosorbium sp. nov. isolated from marine algae, Porphyridium cruentum and Rhodosorus marinus, respectively.</title>
        <authorList>
            <person name="Lee M.W."/>
            <person name="Choi B.J."/>
            <person name="Lee J.K."/>
            <person name="Choi D.G."/>
            <person name="Baek J.H."/>
            <person name="Bayburt H."/>
            <person name="Kim J.M."/>
            <person name="Han D.M."/>
            <person name="Kim K.H."/>
            <person name="Jeon C.O."/>
        </authorList>
    </citation>
    <scope>NUCLEOTIDE SEQUENCE [LARGE SCALE GENOMIC DNA]</scope>
    <source>
        <strain evidence="1 2">KMA01</strain>
    </source>
</reference>
<evidence type="ECO:0000313" key="1">
    <source>
        <dbReference type="EMBL" id="WFE88556.1"/>
    </source>
</evidence>
<dbReference type="EMBL" id="CP120863">
    <property type="protein sequence ID" value="WFE88556.1"/>
    <property type="molecule type" value="Genomic_DNA"/>
</dbReference>
<protein>
    <recommendedName>
        <fullName evidence="3">XRE family transcriptional regulator</fullName>
    </recommendedName>
</protein>